<dbReference type="Gene3D" id="3.40.630.30">
    <property type="match status" value="1"/>
</dbReference>
<dbReference type="InterPro" id="IPR016181">
    <property type="entry name" value="Acyl_CoA_acyltransferase"/>
</dbReference>
<dbReference type="Pfam" id="PF00583">
    <property type="entry name" value="Acetyltransf_1"/>
    <property type="match status" value="1"/>
</dbReference>
<sequence length="166" mass="18995">MNYKIREMLKEDIKQVQDVAKISWNATYEGIIPVEIQENFLNGAYSDEMMERRLKHSLILVAEADNTITGFANFTQVNEQGQVELSAIYLYPEYQGEGIGSALLNAGIEKLDNVKEIHLDVEKENRIGKTFYEAKGFKAVKEYDDDFDGHILKTVRMLLVLGRNTK</sequence>
<keyword evidence="2" id="KW-0689">Ribosomal protein</keyword>
<dbReference type="PANTHER" id="PTHR43617">
    <property type="entry name" value="L-AMINO ACID N-ACETYLTRANSFERASE"/>
    <property type="match status" value="1"/>
</dbReference>
<feature type="domain" description="N-acetyltransferase" evidence="1">
    <location>
        <begin position="3"/>
        <end position="162"/>
    </location>
</feature>
<evidence type="ECO:0000259" key="1">
    <source>
        <dbReference type="PROSITE" id="PS51186"/>
    </source>
</evidence>
<accession>A0A3E0B347</accession>
<dbReference type="PROSITE" id="PS51186">
    <property type="entry name" value="GNAT"/>
    <property type="match status" value="1"/>
</dbReference>
<name>A0A3E0B347_9STAP</name>
<dbReference type="AlphaFoldDB" id="A0A3E0B347"/>
<comment type="caution">
    <text evidence="2">The sequence shown here is derived from an EMBL/GenBank/DDBJ whole genome shotgun (WGS) entry which is preliminary data.</text>
</comment>
<reference evidence="2 3" key="1">
    <citation type="submission" date="2018-08" db="EMBL/GenBank/DDBJ databases">
        <title>Genomic Encyclopedia of Type Strains, Phase IV (KMG-IV): sequencing the most valuable type-strain genomes for metagenomic binning, comparative biology and taxonomic classification.</title>
        <authorList>
            <person name="Goeker M."/>
        </authorList>
    </citation>
    <scope>NUCLEOTIDE SEQUENCE [LARGE SCALE GENOMIC DNA]</scope>
    <source>
        <strain evidence="2 3">DSM 17274</strain>
    </source>
</reference>
<keyword evidence="3" id="KW-1185">Reference proteome</keyword>
<dbReference type="GO" id="GO:0016747">
    <property type="term" value="F:acyltransferase activity, transferring groups other than amino-acyl groups"/>
    <property type="evidence" value="ECO:0007669"/>
    <property type="project" value="InterPro"/>
</dbReference>
<evidence type="ECO:0000313" key="2">
    <source>
        <dbReference type="EMBL" id="REG26375.1"/>
    </source>
</evidence>
<dbReference type="GO" id="GO:0005840">
    <property type="term" value="C:ribosome"/>
    <property type="evidence" value="ECO:0007669"/>
    <property type="project" value="UniProtKB-KW"/>
</dbReference>
<protein>
    <submittedName>
        <fullName evidence="2">Ribosomal protein S18 acetylase RimI-like enzyme</fullName>
    </submittedName>
</protein>
<dbReference type="RefSeq" id="WP_115883748.1">
    <property type="nucleotide sequence ID" value="NZ_CBCSHX010000010.1"/>
</dbReference>
<keyword evidence="2" id="KW-0687">Ribonucleoprotein</keyword>
<evidence type="ECO:0000313" key="3">
    <source>
        <dbReference type="Proteomes" id="UP000257076"/>
    </source>
</evidence>
<dbReference type="Proteomes" id="UP000257076">
    <property type="component" value="Unassembled WGS sequence"/>
</dbReference>
<dbReference type="SUPFAM" id="SSF55729">
    <property type="entry name" value="Acyl-CoA N-acyltransferases (Nat)"/>
    <property type="match status" value="1"/>
</dbReference>
<dbReference type="InterPro" id="IPR050276">
    <property type="entry name" value="MshD_Acetyltransferase"/>
</dbReference>
<dbReference type="EMBL" id="QUMW01000001">
    <property type="protein sequence ID" value="REG26375.1"/>
    <property type="molecule type" value="Genomic_DNA"/>
</dbReference>
<dbReference type="OrthoDB" id="794462at2"/>
<dbReference type="InterPro" id="IPR000182">
    <property type="entry name" value="GNAT_dom"/>
</dbReference>
<dbReference type="CDD" id="cd04301">
    <property type="entry name" value="NAT_SF"/>
    <property type="match status" value="1"/>
</dbReference>
<organism evidence="2 3">
    <name type="scientific">Jeotgalicoccus halotolerans</name>
    <dbReference type="NCBI Taxonomy" id="157227"/>
    <lineage>
        <taxon>Bacteria</taxon>
        <taxon>Bacillati</taxon>
        <taxon>Bacillota</taxon>
        <taxon>Bacilli</taxon>
        <taxon>Bacillales</taxon>
        <taxon>Staphylococcaceae</taxon>
        <taxon>Jeotgalicoccus</taxon>
    </lineage>
</organism>
<proteinExistence type="predicted"/>
<gene>
    <name evidence="2" type="ORF">DFR63_0017</name>
</gene>